<reference evidence="1 2" key="1">
    <citation type="journal article" date="2013" name="Genome Announc.">
        <title>Draft Genome of the Nitrogen-Fixing Bacterium Pseudomonas stutzeri Strain KOS6 Isolated from Industrial Hydrocarbon Sludge.</title>
        <authorList>
            <person name="Grigoryeva T.V."/>
            <person name="Laikov A.V."/>
            <person name="Naumova R.P."/>
            <person name="Manolov A.I."/>
            <person name="Larin A.K."/>
            <person name="Karpova I.Y."/>
            <person name="Semashko T.A."/>
            <person name="Alexeev D.G."/>
            <person name="Kostryukova E.S."/>
            <person name="Muller R."/>
            <person name="Govorun V.M."/>
        </authorList>
    </citation>
    <scope>NUCLEOTIDE SEQUENCE [LARGE SCALE GENOMIC DNA]</scope>
    <source>
        <strain evidence="1 2">KOS6</strain>
    </source>
</reference>
<comment type="caution">
    <text evidence="1">The sequence shown here is derived from an EMBL/GenBank/DDBJ whole genome shotgun (WGS) entry which is preliminary data.</text>
</comment>
<dbReference type="AlphaFoldDB" id="A0A061JMW6"/>
<evidence type="ECO:0000313" key="2">
    <source>
        <dbReference type="Proteomes" id="UP000026923"/>
    </source>
</evidence>
<dbReference type="EMBL" id="AMCZ02000013">
    <property type="protein sequence ID" value="EWC41071.1"/>
    <property type="molecule type" value="Genomic_DNA"/>
</dbReference>
<dbReference type="HOGENOM" id="CLU_3047103_0_0_6"/>
<organism evidence="1 2">
    <name type="scientific">Stutzerimonas stutzeri KOS6</name>
    <dbReference type="NCBI Taxonomy" id="1218352"/>
    <lineage>
        <taxon>Bacteria</taxon>
        <taxon>Pseudomonadati</taxon>
        <taxon>Pseudomonadota</taxon>
        <taxon>Gammaproteobacteria</taxon>
        <taxon>Pseudomonadales</taxon>
        <taxon>Pseudomonadaceae</taxon>
        <taxon>Stutzerimonas</taxon>
    </lineage>
</organism>
<dbReference type="eggNOG" id="COG1708">
    <property type="taxonomic scope" value="Bacteria"/>
</dbReference>
<evidence type="ECO:0000313" key="1">
    <source>
        <dbReference type="EMBL" id="EWC41071.1"/>
    </source>
</evidence>
<sequence length="54" mass="6068">MDLTMEGHGLTFAQLLVLENQIDELLLPWMVDLSLRASIDNPALLEHIERVGVP</sequence>
<name>A0A061JMW6_STUST</name>
<gene>
    <name evidence="1" type="ORF">B597_011685</name>
</gene>
<dbReference type="Proteomes" id="UP000026923">
    <property type="component" value="Unassembled WGS sequence"/>
</dbReference>
<protein>
    <submittedName>
        <fullName evidence="1">DNA polymerase</fullName>
    </submittedName>
</protein>
<proteinExistence type="predicted"/>
<accession>A0A061JMW6</accession>